<dbReference type="Pfam" id="PF09661">
    <property type="entry name" value="DUF2398"/>
    <property type="match status" value="1"/>
</dbReference>
<dbReference type="RefSeq" id="WP_048546250.1">
    <property type="nucleotide sequence ID" value="NZ_HF571038.1"/>
</dbReference>
<keyword evidence="2" id="KW-1185">Reference proteome</keyword>
<evidence type="ECO:0008006" key="3">
    <source>
        <dbReference type="Google" id="ProtNLM"/>
    </source>
</evidence>
<evidence type="ECO:0000313" key="1">
    <source>
        <dbReference type="EMBL" id="CCI53884.1"/>
    </source>
</evidence>
<dbReference type="OrthoDB" id="188354at2"/>
<name>A0A077MB79_9MICO</name>
<protein>
    <recommendedName>
        <fullName evidence="3">TIGR02678 family protein</fullName>
    </recommendedName>
</protein>
<organism evidence="1 2">
    <name type="scientific">Nostocoides jenkinsii Ben 74</name>
    <dbReference type="NCBI Taxonomy" id="1193518"/>
    <lineage>
        <taxon>Bacteria</taxon>
        <taxon>Bacillati</taxon>
        <taxon>Actinomycetota</taxon>
        <taxon>Actinomycetes</taxon>
        <taxon>Micrococcales</taxon>
        <taxon>Intrasporangiaceae</taxon>
        <taxon>Nostocoides</taxon>
    </lineage>
</organism>
<dbReference type="InterPro" id="IPR013494">
    <property type="entry name" value="CHP02678"/>
</dbReference>
<dbReference type="NCBIfam" id="TIGR02678">
    <property type="entry name" value="TIGR02678 family protein"/>
    <property type="match status" value="1"/>
</dbReference>
<dbReference type="Proteomes" id="UP000035720">
    <property type="component" value="Unassembled WGS sequence"/>
</dbReference>
<gene>
    <name evidence="1" type="ORF">BN13_500012</name>
</gene>
<evidence type="ECO:0000313" key="2">
    <source>
        <dbReference type="Proteomes" id="UP000035720"/>
    </source>
</evidence>
<dbReference type="EMBL" id="CAJC01000162">
    <property type="protein sequence ID" value="CCI53884.1"/>
    <property type="molecule type" value="Genomic_DNA"/>
</dbReference>
<comment type="caution">
    <text evidence="1">The sequence shown here is derived from an EMBL/GenBank/DDBJ whole genome shotgun (WGS) entry which is preliminary data.</text>
</comment>
<sequence>MTTTADRIAATADPQDLAERRRAARALLKRPLLASGSTDPDDLRLVRRHQSELIQLFADGLGYRLQVDPTSARLFKTGLGPDSTRPLRRRSGASFTPRAYALLCLTIAALTRARTQLLVDELVAQVRAAAVDAGLDVDLDAIGDRRALHAAIVVLVDLGVLRERDGDLEHWADQRTQSLLDVRRDLLSLLVAAPLTAASSAADLLTLAALPSAVGGARIATRRALLERPLLTTDDLTAEHAEWWRRNRNRERDWYETHFGLELELRAEGAAVIDPDDDLSDERFPGTDKTRQLALLVLEALADEVHRTAPGGAGTAWRGLPLTTVERCAQDVHARWHDRLRRDQREDPDRALREALGVLARFGLIRREDGAVLVHAAATRYAPRVALLAQSATGETSLFDDLTDGED</sequence>
<reference evidence="1 2" key="1">
    <citation type="journal article" date="2013" name="ISME J.">
        <title>A metabolic model for members of the genus Tetrasphaera involved in enhanced biological phosphorus removal.</title>
        <authorList>
            <person name="Kristiansen R."/>
            <person name="Nguyen H.T.T."/>
            <person name="Saunders A.M."/>
            <person name="Nielsen J.L."/>
            <person name="Wimmer R."/>
            <person name="Le V.Q."/>
            <person name="McIlroy S.J."/>
            <person name="Petrovski S."/>
            <person name="Seviour R.J."/>
            <person name="Calteau A."/>
            <person name="Nielsen K.L."/>
            <person name="Nielsen P.H."/>
        </authorList>
    </citation>
    <scope>NUCLEOTIDE SEQUENCE [LARGE SCALE GENOMIC DNA]</scope>
    <source>
        <strain evidence="1 2">Ben 74</strain>
    </source>
</reference>
<accession>A0A077MB79</accession>
<proteinExistence type="predicted"/>
<dbReference type="AlphaFoldDB" id="A0A077MB79"/>
<dbReference type="STRING" id="1193518.BN13_500012"/>